<proteinExistence type="predicted"/>
<comment type="caution">
    <text evidence="1">The sequence shown here is derived from an EMBL/GenBank/DDBJ whole genome shotgun (WGS) entry which is preliminary data.</text>
</comment>
<reference evidence="1" key="1">
    <citation type="journal article" date="2019" name="bioRxiv">
        <title>The Genome of the Zebra Mussel, Dreissena polymorpha: A Resource for Invasive Species Research.</title>
        <authorList>
            <person name="McCartney M.A."/>
            <person name="Auch B."/>
            <person name="Kono T."/>
            <person name="Mallez S."/>
            <person name="Zhang Y."/>
            <person name="Obille A."/>
            <person name="Becker A."/>
            <person name="Abrahante J.E."/>
            <person name="Garbe J."/>
            <person name="Badalamenti J.P."/>
            <person name="Herman A."/>
            <person name="Mangelson H."/>
            <person name="Liachko I."/>
            <person name="Sullivan S."/>
            <person name="Sone E.D."/>
            <person name="Koren S."/>
            <person name="Silverstein K.A.T."/>
            <person name="Beckman K.B."/>
            <person name="Gohl D.M."/>
        </authorList>
    </citation>
    <scope>NUCLEOTIDE SEQUENCE</scope>
    <source>
        <strain evidence="1">Duluth1</strain>
        <tissue evidence="1">Whole animal</tissue>
    </source>
</reference>
<dbReference type="AlphaFoldDB" id="A0A9D4G2V7"/>
<organism evidence="1 2">
    <name type="scientific">Dreissena polymorpha</name>
    <name type="common">Zebra mussel</name>
    <name type="synonym">Mytilus polymorpha</name>
    <dbReference type="NCBI Taxonomy" id="45954"/>
    <lineage>
        <taxon>Eukaryota</taxon>
        <taxon>Metazoa</taxon>
        <taxon>Spiralia</taxon>
        <taxon>Lophotrochozoa</taxon>
        <taxon>Mollusca</taxon>
        <taxon>Bivalvia</taxon>
        <taxon>Autobranchia</taxon>
        <taxon>Heteroconchia</taxon>
        <taxon>Euheterodonta</taxon>
        <taxon>Imparidentia</taxon>
        <taxon>Neoheterodontei</taxon>
        <taxon>Myida</taxon>
        <taxon>Dreissenoidea</taxon>
        <taxon>Dreissenidae</taxon>
        <taxon>Dreissena</taxon>
    </lineage>
</organism>
<accession>A0A9D4G2V7</accession>
<name>A0A9D4G2V7_DREPO</name>
<sequence>MTLCLTGKLANMTDLRQSFLWLLKTYEPGCHSNLYLRDIIVTNHYFLLLLEDWLARGLCDDRSVTMISHIKQ</sequence>
<dbReference type="EMBL" id="JAIWYP010000006">
    <property type="protein sequence ID" value="KAH3809543.1"/>
    <property type="molecule type" value="Genomic_DNA"/>
</dbReference>
<reference evidence="1" key="2">
    <citation type="submission" date="2020-11" db="EMBL/GenBank/DDBJ databases">
        <authorList>
            <person name="McCartney M.A."/>
            <person name="Auch B."/>
            <person name="Kono T."/>
            <person name="Mallez S."/>
            <person name="Becker A."/>
            <person name="Gohl D.M."/>
            <person name="Silverstein K.A.T."/>
            <person name="Koren S."/>
            <person name="Bechman K.B."/>
            <person name="Herman A."/>
            <person name="Abrahante J.E."/>
            <person name="Garbe J."/>
        </authorList>
    </citation>
    <scope>NUCLEOTIDE SEQUENCE</scope>
    <source>
        <strain evidence="1">Duluth1</strain>
        <tissue evidence="1">Whole animal</tissue>
    </source>
</reference>
<evidence type="ECO:0000313" key="1">
    <source>
        <dbReference type="EMBL" id="KAH3809543.1"/>
    </source>
</evidence>
<keyword evidence="2" id="KW-1185">Reference proteome</keyword>
<gene>
    <name evidence="1" type="ORF">DPMN_137916</name>
</gene>
<protein>
    <submittedName>
        <fullName evidence="1">Uncharacterized protein</fullName>
    </submittedName>
</protein>
<evidence type="ECO:0000313" key="2">
    <source>
        <dbReference type="Proteomes" id="UP000828390"/>
    </source>
</evidence>
<dbReference type="Proteomes" id="UP000828390">
    <property type="component" value="Unassembled WGS sequence"/>
</dbReference>